<organism evidence="3">
    <name type="scientific">uncultured prokaryote</name>
    <dbReference type="NCBI Taxonomy" id="198431"/>
    <lineage>
        <taxon>unclassified sequences</taxon>
        <taxon>environmental samples</taxon>
    </lineage>
</organism>
<name>A0A0H5Q4K5_9ZZZZ</name>
<geneLocation type="plasmid" evidence="3">
    <name>pRGFK1342</name>
</geneLocation>
<reference evidence="3" key="1">
    <citation type="submission" date="2015-06" db="EMBL/GenBank/DDBJ databases">
        <authorList>
            <person name="Joergensen T."/>
        </authorList>
    </citation>
    <scope>NUCLEOTIDE SEQUENCE</scope>
    <source>
        <plasmid evidence="3">pRGFK1342</plasmid>
    </source>
</reference>
<feature type="transmembrane region" description="Helical" evidence="2">
    <location>
        <begin position="139"/>
        <end position="160"/>
    </location>
</feature>
<sequence length="231" mass="26165">MVRNCRVEYEQKVRELNQQKNRAERMEQDAKAAMARQQALIRANAEAMSKAERNRLESQYKAKTARYEGVMLGSLLYGTLCTLFTAACSETFINDFKAFFGAIWSFVRLCADKVLQVAKWAAQVGDMIPQPTVSAIVHWLIQIILVVGVAVGAGFLLFIGGEKLYNGYKEHFADQISIAELLISFAVVVFFAEPIREVLPVNLLLLLLICHGAYIGIRQYIKGWWRARGYY</sequence>
<feature type="transmembrane region" description="Helical" evidence="2">
    <location>
        <begin position="172"/>
        <end position="192"/>
    </location>
</feature>
<feature type="coiled-coil region" evidence="1">
    <location>
        <begin position="2"/>
        <end position="43"/>
    </location>
</feature>
<keyword evidence="1" id="KW-0175">Coiled coil</keyword>
<keyword evidence="2" id="KW-0812">Transmembrane</keyword>
<reference evidence="3" key="2">
    <citation type="submission" date="2015-07" db="EMBL/GenBank/DDBJ databases">
        <title>Plasmids, circular viruses and viroids from rat gut.</title>
        <authorList>
            <person name="Jorgensen T.J."/>
            <person name="Hansen M.A."/>
            <person name="Xu Z."/>
            <person name="Tabak M.A."/>
            <person name="Sorensen S.J."/>
            <person name="Hansen L.H."/>
        </authorList>
    </citation>
    <scope>NUCLEOTIDE SEQUENCE</scope>
    <source>
        <plasmid evidence="3">pRGFK1342</plasmid>
    </source>
</reference>
<evidence type="ECO:0000313" key="3">
    <source>
        <dbReference type="EMBL" id="CRY96986.1"/>
    </source>
</evidence>
<dbReference type="AlphaFoldDB" id="A0A0H5Q4K5"/>
<evidence type="ECO:0000256" key="1">
    <source>
        <dbReference type="SAM" id="Coils"/>
    </source>
</evidence>
<dbReference type="EMBL" id="LN853905">
    <property type="protein sequence ID" value="CRY96986.1"/>
    <property type="molecule type" value="Genomic_DNA"/>
</dbReference>
<feature type="transmembrane region" description="Helical" evidence="2">
    <location>
        <begin position="198"/>
        <end position="217"/>
    </location>
</feature>
<keyword evidence="2" id="KW-0472">Membrane</keyword>
<evidence type="ECO:0000256" key="2">
    <source>
        <dbReference type="SAM" id="Phobius"/>
    </source>
</evidence>
<protein>
    <submittedName>
        <fullName evidence="3">Uncharacterized protein</fullName>
    </submittedName>
</protein>
<dbReference type="InterPro" id="IPR046103">
    <property type="entry name" value="DUF6040"/>
</dbReference>
<accession>A0A0H5Q4K5</accession>
<keyword evidence="2" id="KW-1133">Transmembrane helix</keyword>
<proteinExistence type="predicted"/>
<keyword evidence="3" id="KW-0614">Plasmid</keyword>
<dbReference type="Pfam" id="PF19506">
    <property type="entry name" value="DUF6040"/>
    <property type="match status" value="1"/>
</dbReference>